<keyword evidence="6 21" id="KW-1003">Cell membrane</keyword>
<dbReference type="InterPro" id="IPR008168">
    <property type="entry name" value="Cyt_C_IC"/>
</dbReference>
<keyword evidence="18 21" id="KW-0406">Ion transport</keyword>
<dbReference type="InterPro" id="IPR009056">
    <property type="entry name" value="Cyt_c-like_dom"/>
</dbReference>
<evidence type="ECO:0000256" key="17">
    <source>
        <dbReference type="ARBA" id="ARBA00023004"/>
    </source>
</evidence>
<feature type="domain" description="Cytochrome c" evidence="25">
    <location>
        <begin position="108"/>
        <end position="197"/>
    </location>
</feature>
<dbReference type="RefSeq" id="WP_077378309.1">
    <property type="nucleotide sequence ID" value="NZ_FTPD01000015.1"/>
</dbReference>
<dbReference type="InterPro" id="IPR036909">
    <property type="entry name" value="Cyt_c-like_dom_sf"/>
</dbReference>
<dbReference type="PANTHER" id="PTHR33751">
    <property type="entry name" value="CBB3-TYPE CYTOCHROME C OXIDASE SUBUNIT FIXP"/>
    <property type="match status" value="1"/>
</dbReference>
<keyword evidence="9 21" id="KW-0679">Respiratory chain</keyword>
<evidence type="ECO:0000256" key="10">
    <source>
        <dbReference type="ARBA" id="ARBA00022692"/>
    </source>
</evidence>
<feature type="binding site" description="covalent" evidence="23">
    <location>
        <position position="221"/>
    </location>
    <ligand>
        <name>heme c</name>
        <dbReference type="ChEBI" id="CHEBI:61717"/>
        <label>2</label>
    </ligand>
</feature>
<comment type="function">
    <text evidence="20">C-type cytochrome. Part of the cbb3-type cytochrome c oxidase complex. FixP subunit is required for transferring electrons from donor cytochrome c via its heme groups to FixO subunit. From there, electrons are shuttled to the catalytic binuclear center of FixN subunit where oxygen reduction takes place. The complex also functions as a proton pump.</text>
</comment>
<dbReference type="Pfam" id="PF00034">
    <property type="entry name" value="Cytochrom_C"/>
    <property type="match status" value="1"/>
</dbReference>
<keyword evidence="11 21" id="KW-0479">Metal-binding</keyword>
<keyword evidence="10 24" id="KW-0812">Transmembrane</keyword>
<dbReference type="PROSITE" id="PS51007">
    <property type="entry name" value="CYTC"/>
    <property type="match status" value="2"/>
</dbReference>
<feature type="binding site" description="axial binding residue" evidence="22">
    <location>
        <position position="125"/>
    </location>
    <ligand>
        <name>heme c</name>
        <dbReference type="ChEBI" id="CHEBI:61717"/>
        <label>1</label>
    </ligand>
    <ligandPart>
        <name>Fe</name>
        <dbReference type="ChEBI" id="CHEBI:18248"/>
    </ligandPart>
</feature>
<dbReference type="GO" id="GO:1902600">
    <property type="term" value="P:proton transmembrane transport"/>
    <property type="evidence" value="ECO:0007669"/>
    <property type="project" value="UniProtKB-KW"/>
</dbReference>
<dbReference type="Pfam" id="PF13442">
    <property type="entry name" value="Cytochrome_CBB3"/>
    <property type="match status" value="1"/>
</dbReference>
<evidence type="ECO:0000259" key="25">
    <source>
        <dbReference type="PROSITE" id="PS51007"/>
    </source>
</evidence>
<dbReference type="GO" id="GO:0006119">
    <property type="term" value="P:oxidative phosphorylation"/>
    <property type="evidence" value="ECO:0007669"/>
    <property type="project" value="UniProtKB-UniPathway"/>
</dbReference>
<evidence type="ECO:0000313" key="27">
    <source>
        <dbReference type="Proteomes" id="UP000188388"/>
    </source>
</evidence>
<organism evidence="26 27">
    <name type="scientific">Mesorhizobium prunaredense</name>
    <dbReference type="NCBI Taxonomy" id="1631249"/>
    <lineage>
        <taxon>Bacteria</taxon>
        <taxon>Pseudomonadati</taxon>
        <taxon>Pseudomonadota</taxon>
        <taxon>Alphaproteobacteria</taxon>
        <taxon>Hyphomicrobiales</taxon>
        <taxon>Phyllobacteriaceae</taxon>
        <taxon>Mesorhizobium</taxon>
    </lineage>
</organism>
<dbReference type="GO" id="GO:0009055">
    <property type="term" value="F:electron transfer activity"/>
    <property type="evidence" value="ECO:0007669"/>
    <property type="project" value="InterPro"/>
</dbReference>
<dbReference type="PIRSF" id="PIRSF000006">
    <property type="entry name" value="Cbb3-Cox_fixP"/>
    <property type="match status" value="1"/>
</dbReference>
<evidence type="ECO:0000256" key="5">
    <source>
        <dbReference type="ARBA" id="ARBA00022448"/>
    </source>
</evidence>
<sequence length="293" mass="32474">MEVSERDPATGRETTGHEWNGIKELDTPVPRGVLMFLIVTHIWALAWWFLVPAWPLGTTYTKGLLGVDQQTTVEARVIEGQRERAAWTARLESEPYDAIMADEALMQTVRHTGRQLFGDNCAACHGRDGKGGANYPDLTDDDWLWGGGPQLIEQTMRVGINTVHPESRVGQMPAFGRDDMLDRNQVRDVAAYVYSLTNPDTSTPQNLDRINAGKEVFVTTCAACHGENAQGNREVGAPNLTDAYWVYGGSMDTIIASIHGGRQGHMPTWDERLTTAEIRTLALFVHDLGTRQP</sequence>
<evidence type="ECO:0000256" key="3">
    <source>
        <dbReference type="ARBA" id="ARBA00006113"/>
    </source>
</evidence>
<evidence type="ECO:0000256" key="8">
    <source>
        <dbReference type="ARBA" id="ARBA00022617"/>
    </source>
</evidence>
<dbReference type="UniPathway" id="UPA00705"/>
<feature type="binding site" description="axial binding residue" evidence="22">
    <location>
        <position position="266"/>
    </location>
    <ligand>
        <name>heme c</name>
        <dbReference type="ChEBI" id="CHEBI:61717"/>
        <label>1</label>
    </ligand>
    <ligandPart>
        <name>Fe</name>
        <dbReference type="ChEBI" id="CHEBI:18248"/>
    </ligandPart>
</feature>
<feature type="binding site" description="axial binding residue" evidence="22">
    <location>
        <position position="172"/>
    </location>
    <ligand>
        <name>heme c</name>
        <dbReference type="ChEBI" id="CHEBI:61717"/>
        <label>2</label>
    </ligand>
    <ligandPart>
        <name>Fe</name>
        <dbReference type="ChEBI" id="CHEBI:18248"/>
    </ligandPart>
</feature>
<evidence type="ECO:0000256" key="19">
    <source>
        <dbReference type="ARBA" id="ARBA00023136"/>
    </source>
</evidence>
<dbReference type="AlphaFoldDB" id="A0A1R3V6Z8"/>
<evidence type="ECO:0000256" key="20">
    <source>
        <dbReference type="ARBA" id="ARBA00025525"/>
    </source>
</evidence>
<keyword evidence="16 21" id="KW-0560">Oxidoreductase</keyword>
<comment type="subunit">
    <text evidence="4">Component of the cbb3-type cytochrome c oxidase at least composed of FixN, FixO, FixQ and FixP.</text>
</comment>
<keyword evidence="27" id="KW-1185">Reference proteome</keyword>
<dbReference type="InterPro" id="IPR038414">
    <property type="entry name" value="CcoP_N_sf"/>
</dbReference>
<dbReference type="Proteomes" id="UP000188388">
    <property type="component" value="Unassembled WGS sequence"/>
</dbReference>
<keyword evidence="17 21" id="KW-0408">Iron</keyword>
<dbReference type="NCBIfam" id="TIGR00782">
    <property type="entry name" value="ccoP"/>
    <property type="match status" value="1"/>
</dbReference>
<feature type="transmembrane region" description="Helical" evidence="24">
    <location>
        <begin position="33"/>
        <end position="54"/>
    </location>
</feature>
<comment type="cofactor">
    <cofactor evidence="21 23">
        <name>heme c</name>
        <dbReference type="ChEBI" id="CHEBI:61717"/>
    </cofactor>
    <text evidence="21 23">Binds 2 heme C groups per subunit.</text>
</comment>
<comment type="pathway">
    <text evidence="2 21">Energy metabolism; oxidative phosphorylation.</text>
</comment>
<keyword evidence="14 21" id="KW-0249">Electron transport</keyword>
<keyword evidence="15 24" id="KW-1133">Transmembrane helix</keyword>
<dbReference type="Gene3D" id="6.10.280.130">
    <property type="match status" value="1"/>
</dbReference>
<evidence type="ECO:0000256" key="11">
    <source>
        <dbReference type="ARBA" id="ARBA00022723"/>
    </source>
</evidence>
<dbReference type="GO" id="GO:0020037">
    <property type="term" value="F:heme binding"/>
    <property type="evidence" value="ECO:0007669"/>
    <property type="project" value="InterPro"/>
</dbReference>
<protein>
    <recommendedName>
        <fullName evidence="21">Cbb3-type cytochrome c oxidase subunit</fullName>
    </recommendedName>
</protein>
<evidence type="ECO:0000256" key="1">
    <source>
        <dbReference type="ARBA" id="ARBA00004533"/>
    </source>
</evidence>
<keyword evidence="7 21" id="KW-0997">Cell inner membrane</keyword>
<dbReference type="STRING" id="1631249.BQ8794_220237"/>
<feature type="domain" description="Cytochrome c" evidence="25">
    <location>
        <begin position="208"/>
        <end position="289"/>
    </location>
</feature>
<evidence type="ECO:0000256" key="7">
    <source>
        <dbReference type="ARBA" id="ARBA00022519"/>
    </source>
</evidence>
<evidence type="ECO:0000256" key="12">
    <source>
        <dbReference type="ARBA" id="ARBA00022737"/>
    </source>
</evidence>
<comment type="similarity">
    <text evidence="3 21">Belongs to the CcoP / FixP family.</text>
</comment>
<comment type="subcellular location">
    <subcellularLocation>
        <location evidence="1 21">Cell inner membrane</location>
    </subcellularLocation>
</comment>
<evidence type="ECO:0000256" key="9">
    <source>
        <dbReference type="ARBA" id="ARBA00022660"/>
    </source>
</evidence>
<evidence type="ECO:0000256" key="24">
    <source>
        <dbReference type="SAM" id="Phobius"/>
    </source>
</evidence>
<evidence type="ECO:0000256" key="6">
    <source>
        <dbReference type="ARBA" id="ARBA00022475"/>
    </source>
</evidence>
<accession>A0A1R3V6Z8</accession>
<keyword evidence="8 21" id="KW-0349">Heme</keyword>
<proteinExistence type="inferred from homology"/>
<feature type="binding site" description="covalent" evidence="23">
    <location>
        <position position="121"/>
    </location>
    <ligand>
        <name>heme c</name>
        <dbReference type="ChEBI" id="CHEBI:61717"/>
        <label>1</label>
    </ligand>
</feature>
<evidence type="ECO:0000313" key="26">
    <source>
        <dbReference type="EMBL" id="SIT55673.1"/>
    </source>
</evidence>
<evidence type="ECO:0000256" key="16">
    <source>
        <dbReference type="ARBA" id="ARBA00023002"/>
    </source>
</evidence>
<evidence type="ECO:0000256" key="21">
    <source>
        <dbReference type="PIRNR" id="PIRNR000006"/>
    </source>
</evidence>
<dbReference type="GO" id="GO:0005886">
    <property type="term" value="C:plasma membrane"/>
    <property type="evidence" value="ECO:0007669"/>
    <property type="project" value="UniProtKB-SubCell"/>
</dbReference>
<dbReference type="InterPro" id="IPR050597">
    <property type="entry name" value="Cytochrome_c_Oxidase_Subunit"/>
</dbReference>
<evidence type="ECO:0000256" key="4">
    <source>
        <dbReference type="ARBA" id="ARBA00011203"/>
    </source>
</evidence>
<dbReference type="EMBL" id="FTPD01000015">
    <property type="protein sequence ID" value="SIT55673.1"/>
    <property type="molecule type" value="Genomic_DNA"/>
</dbReference>
<dbReference type="PANTHER" id="PTHR33751:SF1">
    <property type="entry name" value="CBB3-TYPE CYTOCHROME C OXIDASE SUBUNIT FIXP"/>
    <property type="match status" value="1"/>
</dbReference>
<dbReference type="Gene3D" id="1.10.760.10">
    <property type="entry name" value="Cytochrome c-like domain"/>
    <property type="match status" value="2"/>
</dbReference>
<reference evidence="27" key="1">
    <citation type="submission" date="2017-01" db="EMBL/GenBank/DDBJ databases">
        <authorList>
            <person name="Brunel B."/>
        </authorList>
    </citation>
    <scope>NUCLEOTIDE SEQUENCE [LARGE SCALE GENOMIC DNA]</scope>
</reference>
<feature type="binding site" description="axial binding residue" evidence="22">
    <location>
        <position position="225"/>
    </location>
    <ligand>
        <name>heme c</name>
        <dbReference type="ChEBI" id="CHEBI:61717"/>
        <label>2</label>
    </ligand>
    <ligandPart>
        <name>Fe</name>
        <dbReference type="ChEBI" id="CHEBI:18248"/>
    </ligandPart>
</feature>
<evidence type="ECO:0000256" key="14">
    <source>
        <dbReference type="ARBA" id="ARBA00022982"/>
    </source>
</evidence>
<evidence type="ECO:0000256" key="23">
    <source>
        <dbReference type="PIRSR" id="PIRSR000006-2"/>
    </source>
</evidence>
<gene>
    <name evidence="26" type="primary">fixP</name>
    <name evidence="26" type="ORF">BQ8794_220237</name>
</gene>
<dbReference type="GO" id="GO:0016491">
    <property type="term" value="F:oxidoreductase activity"/>
    <property type="evidence" value="ECO:0007669"/>
    <property type="project" value="UniProtKB-KW"/>
</dbReference>
<evidence type="ECO:0000256" key="13">
    <source>
        <dbReference type="ARBA" id="ARBA00022781"/>
    </source>
</evidence>
<evidence type="ECO:0000256" key="18">
    <source>
        <dbReference type="ARBA" id="ARBA00023065"/>
    </source>
</evidence>
<keyword evidence="19 21" id="KW-0472">Membrane</keyword>
<keyword evidence="5 21" id="KW-0813">Transport</keyword>
<evidence type="ECO:0000256" key="22">
    <source>
        <dbReference type="PIRSR" id="PIRSR000006-1"/>
    </source>
</evidence>
<feature type="binding site" description="covalent" evidence="23">
    <location>
        <position position="224"/>
    </location>
    <ligand>
        <name>heme c</name>
        <dbReference type="ChEBI" id="CHEBI:61717"/>
        <label>2</label>
    </ligand>
</feature>
<dbReference type="GO" id="GO:0005506">
    <property type="term" value="F:iron ion binding"/>
    <property type="evidence" value="ECO:0007669"/>
    <property type="project" value="InterPro"/>
</dbReference>
<dbReference type="Pfam" id="PF14715">
    <property type="entry name" value="FixP_N"/>
    <property type="match status" value="1"/>
</dbReference>
<keyword evidence="12" id="KW-0677">Repeat</keyword>
<dbReference type="PRINTS" id="PR00605">
    <property type="entry name" value="CYTCHROMECIC"/>
</dbReference>
<keyword evidence="13 21" id="KW-0375">Hydrogen ion transport</keyword>
<feature type="binding site" description="covalent" evidence="23">
    <location>
        <position position="124"/>
    </location>
    <ligand>
        <name>heme c</name>
        <dbReference type="ChEBI" id="CHEBI:61717"/>
        <label>1</label>
    </ligand>
</feature>
<dbReference type="InterPro" id="IPR004678">
    <property type="entry name" value="Cyt_c_oxidase_cbb3_su3"/>
</dbReference>
<dbReference type="SUPFAM" id="SSF46626">
    <property type="entry name" value="Cytochrome c"/>
    <property type="match status" value="2"/>
</dbReference>
<evidence type="ECO:0000256" key="2">
    <source>
        <dbReference type="ARBA" id="ARBA00004673"/>
    </source>
</evidence>
<name>A0A1R3V6Z8_9HYPH</name>
<evidence type="ECO:0000256" key="15">
    <source>
        <dbReference type="ARBA" id="ARBA00022989"/>
    </source>
</evidence>
<dbReference type="InterPro" id="IPR032858">
    <property type="entry name" value="CcoP_N"/>
</dbReference>